<feature type="compositionally biased region" description="Low complexity" evidence="1">
    <location>
        <begin position="638"/>
        <end position="651"/>
    </location>
</feature>
<gene>
    <name evidence="3" type="ordered locus">CNF02735</name>
</gene>
<dbReference type="EMBL" id="AE017346">
    <property type="protein sequence ID" value="ALO68995.1"/>
    <property type="molecule type" value="Genomic_DNA"/>
</dbReference>
<feature type="region of interest" description="Disordered" evidence="1">
    <location>
        <begin position="495"/>
        <end position="523"/>
    </location>
</feature>
<dbReference type="VEuPathDB" id="FungiDB:CNF02735"/>
<dbReference type="RefSeq" id="XP_024514505.1">
    <property type="nucleotide sequence ID" value="XM_024658578.1"/>
</dbReference>
<feature type="region of interest" description="Disordered" evidence="1">
    <location>
        <begin position="572"/>
        <end position="742"/>
    </location>
</feature>
<reference evidence="3 4" key="1">
    <citation type="journal article" date="2005" name="Science">
        <title>The genome of the basidiomycetous yeast and human pathogen Cryptococcus neoformans.</title>
        <authorList>
            <person name="Loftus B.J."/>
            <person name="Fung E."/>
            <person name="Roncaglia P."/>
            <person name="Rowley D."/>
            <person name="Amedeo P."/>
            <person name="Bruno D."/>
            <person name="Vamathevan J."/>
            <person name="Miranda M."/>
            <person name="Anderson I.J."/>
            <person name="Fraser J.A."/>
            <person name="Allen J.E."/>
            <person name="Bosdet I.E."/>
            <person name="Brent M.R."/>
            <person name="Chiu R."/>
            <person name="Doering T.L."/>
            <person name="Donlin M.J."/>
            <person name="D'Souza C.A."/>
            <person name="Fox D.S."/>
            <person name="Grinberg V."/>
            <person name="Fu J."/>
            <person name="Fukushima M."/>
            <person name="Haas B.J."/>
            <person name="Huang J.C."/>
            <person name="Janbon G."/>
            <person name="Jones S.J."/>
            <person name="Koo H.L."/>
            <person name="Krzywinski M.I."/>
            <person name="Kwon-Chung J.K."/>
            <person name="Lengeler K.B."/>
            <person name="Maiti R."/>
            <person name="Marra M.A."/>
            <person name="Marra R.E."/>
            <person name="Mathewson C.A."/>
            <person name="Mitchell T.G."/>
            <person name="Pertea M."/>
            <person name="Riggs F.R."/>
            <person name="Salzberg S.L."/>
            <person name="Schein J.E."/>
            <person name="Shvartsbeyn A."/>
            <person name="Shin H."/>
            <person name="Shumway M."/>
            <person name="Specht C.A."/>
            <person name="Suh B.B."/>
            <person name="Tenney A."/>
            <person name="Utterback T.R."/>
            <person name="Wickes B.L."/>
            <person name="Wortman J.R."/>
            <person name="Wye N.H."/>
            <person name="Kronstad J.W."/>
            <person name="Lodge J.K."/>
            <person name="Heitman J."/>
            <person name="Davis R.W."/>
            <person name="Fraser C.M."/>
            <person name="Hyman R.W."/>
        </authorList>
    </citation>
    <scope>NUCLEOTIDE SEQUENCE [LARGE SCALE GENOMIC DNA]</scope>
    <source>
        <strain evidence="4">JEC21 / ATCC MYA-565</strain>
    </source>
</reference>
<dbReference type="AlphaFoldDB" id="A0A0S2M5C0"/>
<dbReference type="PROSITE" id="PS50800">
    <property type="entry name" value="SAP"/>
    <property type="match status" value="1"/>
</dbReference>
<accession>A0A0S2M5C0</accession>
<feature type="compositionally biased region" description="Basic and acidic residues" evidence="1">
    <location>
        <begin position="923"/>
        <end position="960"/>
    </location>
</feature>
<sequence length="960" mass="104190">MSDDILRNCAALTALKRHQLVSLSKKYGLKASGKNVDMIDRLQKYGQKHAGNLDFYIPDPVPTPVQDLTIFSSVPATNQRKLEDEMPDLRTPVPLSSPSSLSHEPSDRSLISRASDSWEVLSESAASIVSKMEDTERPESISHFHNLGSWKSSNNGEVLTGSEGNAVHCDTHNSRSMRALTSSISKRGSIILFGRDRLTSSAFSDHHNWEAVAKAITTGHHEKSEEHQEIVANIPPSPASTVGIPRRHSRHTLQERPSTIRLCSSTPSSFDQHVKSLSDEENELPCVGRIKNASLLKERRSMAPVGSRDHSGDAGSLIRKSMPALSISSAASISSVYPPLPTISLHYMDIDQTCKKQEECPKVPGGFPPLPSPPSKTQILFGNSAPPALSNTQFSETAQNILEEMNARLPEGSARFGAELLKGKHAEVEKLVHTNQQLGVGGWGLIEGTTRVNDRYAESHRKEFAKMKSISKTSLASLQNTSKSASIACAHQQVSAPFSERSNAAKRKLGQSSSAANDIPSDLDSMSLDVLESNDGRLAKRSRLSTHPFGTLREAKKNIGIMLSEEKSIPQTSMLRKLKDRREQRRSGLYAKHSPKRFGFLKKKKSTEPAVTLASSSSASKPIISNPRPLSSKVSTEVSHASRSSVQLSQSESHRVRNLKSGGRSTSAQTVKSQSSSKTPRRAAIPDFVPPSTTKQEASDKTTLASTNSLSLPKPPSPFRPSGNSSSNSGSSTTRAMKSQTQAELIRNARSAPPPPKHEMIDKADSALAVTQTMSKASLGSTTTPPTSIIHRHSTLFRPTISSLARMQATVRPKADISLPTVPLTPSALVTPATQQKQVKLEREGDPVEMVASSLPIKTIQPFGNASLRDNAFETNFMSKPAATPCKGGASHGKGIMKKQSSAGLAAAARARAKASGLRAVKSRGDLREKEKEMKRKKEEMRVLSGRRKEERELREMLGM</sequence>
<feature type="compositionally biased region" description="Basic residues" evidence="1">
    <location>
        <begin position="593"/>
        <end position="605"/>
    </location>
</feature>
<proteinExistence type="predicted"/>
<protein>
    <recommendedName>
        <fullName evidence="2">SAP domain-containing protein</fullName>
    </recommendedName>
</protein>
<feature type="domain" description="SAP" evidence="2">
    <location>
        <begin position="12"/>
        <end position="46"/>
    </location>
</feature>
<feature type="compositionally biased region" description="Low complexity" evidence="1">
    <location>
        <begin position="720"/>
        <end position="735"/>
    </location>
</feature>
<dbReference type="KEGG" id="cne:CNF02735"/>
<feature type="compositionally biased region" description="Low complexity" evidence="1">
    <location>
        <begin position="89"/>
        <end position="103"/>
    </location>
</feature>
<dbReference type="InterPro" id="IPR003034">
    <property type="entry name" value="SAP_dom"/>
</dbReference>
<dbReference type="InParanoid" id="A0A0S2M5C0"/>
<name>A0A0S2M5C0_CRYD1</name>
<feature type="region of interest" description="Disordered" evidence="1">
    <location>
        <begin position="914"/>
        <end position="960"/>
    </location>
</feature>
<feature type="region of interest" description="Disordered" evidence="1">
    <location>
        <begin position="79"/>
        <end position="108"/>
    </location>
</feature>
<dbReference type="OrthoDB" id="5964929at2759"/>
<organism evidence="3 4">
    <name type="scientific">Cryptococcus deneoformans (strain JEC21 / ATCC MYA-565)</name>
    <name type="common">Cryptococcus neoformans var. neoformans serotype D</name>
    <dbReference type="NCBI Taxonomy" id="214684"/>
    <lineage>
        <taxon>Eukaryota</taxon>
        <taxon>Fungi</taxon>
        <taxon>Dikarya</taxon>
        <taxon>Basidiomycota</taxon>
        <taxon>Agaricomycotina</taxon>
        <taxon>Tremellomycetes</taxon>
        <taxon>Tremellales</taxon>
        <taxon>Cryptococcaceae</taxon>
        <taxon>Cryptococcus</taxon>
        <taxon>Cryptococcus neoformans species complex</taxon>
    </lineage>
</organism>
<dbReference type="GeneID" id="36392909"/>
<feature type="compositionally biased region" description="Polar residues" evidence="1">
    <location>
        <begin position="691"/>
        <end position="711"/>
    </location>
</feature>
<dbReference type="Proteomes" id="UP000002149">
    <property type="component" value="Chromosome 6"/>
</dbReference>
<evidence type="ECO:0000313" key="3">
    <source>
        <dbReference type="EMBL" id="ALO68995.1"/>
    </source>
</evidence>
<feature type="compositionally biased region" description="Polar residues" evidence="1">
    <location>
        <begin position="628"/>
        <end position="637"/>
    </location>
</feature>
<evidence type="ECO:0000313" key="4">
    <source>
        <dbReference type="Proteomes" id="UP000002149"/>
    </source>
</evidence>
<evidence type="ECO:0000259" key="2">
    <source>
        <dbReference type="PROSITE" id="PS50800"/>
    </source>
</evidence>
<evidence type="ECO:0000256" key="1">
    <source>
        <dbReference type="SAM" id="MobiDB-lite"/>
    </source>
</evidence>
<keyword evidence="4" id="KW-1185">Reference proteome</keyword>
<dbReference type="PaxDb" id="214684-A0A0S2M5C0"/>
<feature type="compositionally biased region" description="Polar residues" evidence="1">
    <location>
        <begin position="663"/>
        <end position="678"/>
    </location>
</feature>